<comment type="caution">
    <text evidence="1">The sequence shown here is derived from an EMBL/GenBank/DDBJ whole genome shotgun (WGS) entry which is preliminary data.</text>
</comment>
<protein>
    <submittedName>
        <fullName evidence="1">SigE family RNA polymerase sigma factor</fullName>
    </submittedName>
</protein>
<name>A0ABN2H0P7_9ACTN</name>
<proteinExistence type="predicted"/>
<dbReference type="InterPro" id="IPR013324">
    <property type="entry name" value="RNA_pol_sigma_r3/r4-like"/>
</dbReference>
<evidence type="ECO:0000313" key="1">
    <source>
        <dbReference type="EMBL" id="GAA1679983.1"/>
    </source>
</evidence>
<gene>
    <name evidence="1" type="ORF">GCM10009765_31480</name>
</gene>
<dbReference type="InterPro" id="IPR013325">
    <property type="entry name" value="RNA_pol_sigma_r2"/>
</dbReference>
<sequence>MVAEKSGRAKEKQRQYEEEFEAFLTYRYAVLLRFGYLLTGDIGAAEDMLDSALAGAYRHWRSTRLAGAEQVVRKTMLSGALSSWWRESLTQLTGWQGRRPLPVRAELPGAPASEEAEDLWHRLAGLPRLQRALMVLRYDENLELDAISELISQPPRRVTRLIEEALHSLAVREVVE</sequence>
<keyword evidence="2" id="KW-1185">Reference proteome</keyword>
<dbReference type="InterPro" id="IPR036388">
    <property type="entry name" value="WH-like_DNA-bd_sf"/>
</dbReference>
<organism evidence="1 2">
    <name type="scientific">Fodinicola feengrottensis</name>
    <dbReference type="NCBI Taxonomy" id="435914"/>
    <lineage>
        <taxon>Bacteria</taxon>
        <taxon>Bacillati</taxon>
        <taxon>Actinomycetota</taxon>
        <taxon>Actinomycetes</taxon>
        <taxon>Mycobacteriales</taxon>
        <taxon>Fodinicola</taxon>
    </lineage>
</organism>
<accession>A0ABN2H0P7</accession>
<dbReference type="SUPFAM" id="SSF88659">
    <property type="entry name" value="Sigma3 and sigma4 domains of RNA polymerase sigma factors"/>
    <property type="match status" value="1"/>
</dbReference>
<dbReference type="SUPFAM" id="SSF88946">
    <property type="entry name" value="Sigma2 domain of RNA polymerase sigma factors"/>
    <property type="match status" value="1"/>
</dbReference>
<reference evidence="1 2" key="1">
    <citation type="journal article" date="2019" name="Int. J. Syst. Evol. Microbiol.">
        <title>The Global Catalogue of Microorganisms (GCM) 10K type strain sequencing project: providing services to taxonomists for standard genome sequencing and annotation.</title>
        <authorList>
            <consortium name="The Broad Institute Genomics Platform"/>
            <consortium name="The Broad Institute Genome Sequencing Center for Infectious Disease"/>
            <person name="Wu L."/>
            <person name="Ma J."/>
        </authorList>
    </citation>
    <scope>NUCLEOTIDE SEQUENCE [LARGE SCALE GENOMIC DNA]</scope>
    <source>
        <strain evidence="1 2">JCM 14718</strain>
    </source>
</reference>
<dbReference type="Proteomes" id="UP001500618">
    <property type="component" value="Unassembled WGS sequence"/>
</dbReference>
<dbReference type="Gene3D" id="1.10.10.10">
    <property type="entry name" value="Winged helix-like DNA-binding domain superfamily/Winged helix DNA-binding domain"/>
    <property type="match status" value="1"/>
</dbReference>
<dbReference type="EMBL" id="BAAANY010000009">
    <property type="protein sequence ID" value="GAA1679983.1"/>
    <property type="molecule type" value="Genomic_DNA"/>
</dbReference>
<evidence type="ECO:0000313" key="2">
    <source>
        <dbReference type="Proteomes" id="UP001500618"/>
    </source>
</evidence>